<evidence type="ECO:0000313" key="4">
    <source>
        <dbReference type="Proteomes" id="UP000002009"/>
    </source>
</evidence>
<dbReference type="InterPro" id="IPR015915">
    <property type="entry name" value="Kelch-typ_b-propeller"/>
</dbReference>
<keyword evidence="2" id="KW-0677">Repeat</keyword>
<organism evidence="3 4">
    <name type="scientific">Micromonas commoda (strain RCC299 / NOUM17 / CCMP2709)</name>
    <name type="common">Picoplanktonic green alga</name>
    <dbReference type="NCBI Taxonomy" id="296587"/>
    <lineage>
        <taxon>Eukaryota</taxon>
        <taxon>Viridiplantae</taxon>
        <taxon>Chlorophyta</taxon>
        <taxon>Mamiellophyceae</taxon>
        <taxon>Mamiellales</taxon>
        <taxon>Mamiellaceae</taxon>
        <taxon>Micromonas</taxon>
    </lineage>
</organism>
<dbReference type="OrthoDB" id="45365at2759"/>
<dbReference type="InterPro" id="IPR006652">
    <property type="entry name" value="Kelch_1"/>
</dbReference>
<dbReference type="EMBL" id="CP001326">
    <property type="protein sequence ID" value="ACO63657.1"/>
    <property type="molecule type" value="Genomic_DNA"/>
</dbReference>
<evidence type="ECO:0000256" key="1">
    <source>
        <dbReference type="ARBA" id="ARBA00022441"/>
    </source>
</evidence>
<dbReference type="eggNOG" id="KOG4441">
    <property type="taxonomic scope" value="Eukaryota"/>
</dbReference>
<proteinExistence type="predicted"/>
<dbReference type="OMA" id="CYDFEAK"/>
<sequence>MRTERGYLAVAHAGRSSGAGLLALGGSDGKGALASCEAFDYRAGEWREIASMSRPRIWLGAATVGDHVFAAGGYDGQEYLDLVEVYRPGPPEAKPGSVSALGRWERCRSLSSGRSTLGLVGCLGTLYAVGGFTAPHYLSTCEAYDPNADQWWGVAPLGAPRRDLGLAAIEHRHMLVAAGGYDGRKYLGAVEAMDPRINRWRPLANLRKPRQLLAMCAKGDQVWAMGGFDGKEGVRTVEVYDARADKWTDAAPMSTPRLGLGACCA</sequence>
<protein>
    <recommendedName>
        <fullName evidence="5">Kelch repeat-containing protein</fullName>
    </recommendedName>
</protein>
<dbReference type="InterPro" id="IPR011043">
    <property type="entry name" value="Gal_Oxase/kelch_b-propeller"/>
</dbReference>
<dbReference type="RefSeq" id="XP_002502399.1">
    <property type="nucleotide sequence ID" value="XM_002502353.1"/>
</dbReference>
<name>C1E5M0_MICCC</name>
<dbReference type="UniPathway" id="UPA00143"/>
<dbReference type="GO" id="GO:0016567">
    <property type="term" value="P:protein ubiquitination"/>
    <property type="evidence" value="ECO:0007669"/>
    <property type="project" value="UniProtKB-UniPathway"/>
</dbReference>
<accession>C1E5M0</accession>
<keyword evidence="4" id="KW-1185">Reference proteome</keyword>
<evidence type="ECO:0008006" key="5">
    <source>
        <dbReference type="Google" id="ProtNLM"/>
    </source>
</evidence>
<dbReference type="PANTHER" id="PTHR24412:SF419">
    <property type="entry name" value="KELCH-LIKE PROTEIN 20"/>
    <property type="match status" value="1"/>
</dbReference>
<reference evidence="3 4" key="1">
    <citation type="journal article" date="2009" name="Science">
        <title>Green evolution and dynamic adaptations revealed by genomes of the marine picoeukaryotes Micromonas.</title>
        <authorList>
            <person name="Worden A.Z."/>
            <person name="Lee J.H."/>
            <person name="Mock T."/>
            <person name="Rouze P."/>
            <person name="Simmons M.P."/>
            <person name="Aerts A.L."/>
            <person name="Allen A.E."/>
            <person name="Cuvelier M.L."/>
            <person name="Derelle E."/>
            <person name="Everett M.V."/>
            <person name="Foulon E."/>
            <person name="Grimwood J."/>
            <person name="Gundlach H."/>
            <person name="Henrissat B."/>
            <person name="Napoli C."/>
            <person name="McDonald S.M."/>
            <person name="Parker M.S."/>
            <person name="Rombauts S."/>
            <person name="Salamov A."/>
            <person name="Von Dassow P."/>
            <person name="Badger J.H."/>
            <person name="Coutinho P.M."/>
            <person name="Demir E."/>
            <person name="Dubchak I."/>
            <person name="Gentemann C."/>
            <person name="Eikrem W."/>
            <person name="Gready J.E."/>
            <person name="John U."/>
            <person name="Lanier W."/>
            <person name="Lindquist E.A."/>
            <person name="Lucas S."/>
            <person name="Mayer K.F."/>
            <person name="Moreau H."/>
            <person name="Not F."/>
            <person name="Otillar R."/>
            <person name="Panaud O."/>
            <person name="Pangilinan J."/>
            <person name="Paulsen I."/>
            <person name="Piegu B."/>
            <person name="Poliakov A."/>
            <person name="Robbens S."/>
            <person name="Schmutz J."/>
            <person name="Toulza E."/>
            <person name="Wyss T."/>
            <person name="Zelensky A."/>
            <person name="Zhou K."/>
            <person name="Armbrust E.V."/>
            <person name="Bhattacharya D."/>
            <person name="Goodenough U.W."/>
            <person name="Van de Peer Y."/>
            <person name="Grigoriev I.V."/>
        </authorList>
    </citation>
    <scope>NUCLEOTIDE SEQUENCE [LARGE SCALE GENOMIC DNA]</scope>
    <source>
        <strain evidence="4">RCC299 / NOUM17</strain>
    </source>
</reference>
<dbReference type="SMART" id="SM00612">
    <property type="entry name" value="Kelch"/>
    <property type="match status" value="5"/>
</dbReference>
<evidence type="ECO:0000256" key="2">
    <source>
        <dbReference type="ARBA" id="ARBA00022737"/>
    </source>
</evidence>
<dbReference type="AlphaFoldDB" id="C1E5M0"/>
<dbReference type="PANTHER" id="PTHR24412">
    <property type="entry name" value="KELCH PROTEIN"/>
    <property type="match status" value="1"/>
</dbReference>
<dbReference type="SUPFAM" id="SSF50965">
    <property type="entry name" value="Galactose oxidase, central domain"/>
    <property type="match status" value="1"/>
</dbReference>
<keyword evidence="1" id="KW-0880">Kelch repeat</keyword>
<dbReference type="InParanoid" id="C1E5M0"/>
<gene>
    <name evidence="3" type="ORF">MICPUN_82178</name>
</gene>
<dbReference type="STRING" id="296587.C1E5M0"/>
<dbReference type="GeneID" id="8243685"/>
<dbReference type="Pfam" id="PF01344">
    <property type="entry name" value="Kelch_1"/>
    <property type="match status" value="5"/>
</dbReference>
<dbReference type="Gene3D" id="2.120.10.80">
    <property type="entry name" value="Kelch-type beta propeller"/>
    <property type="match status" value="2"/>
</dbReference>
<dbReference type="Proteomes" id="UP000002009">
    <property type="component" value="Chromosome 5"/>
</dbReference>
<evidence type="ECO:0000313" key="3">
    <source>
        <dbReference type="EMBL" id="ACO63657.1"/>
    </source>
</evidence>
<dbReference type="KEGG" id="mis:MICPUN_82178"/>